<name>A0AAD1Y2W6_EUPCR</name>
<evidence type="ECO:0000313" key="3">
    <source>
        <dbReference type="Proteomes" id="UP001295684"/>
    </source>
</evidence>
<reference evidence="2" key="1">
    <citation type="submission" date="2023-07" db="EMBL/GenBank/DDBJ databases">
        <authorList>
            <consortium name="AG Swart"/>
            <person name="Singh M."/>
            <person name="Singh A."/>
            <person name="Seah K."/>
            <person name="Emmerich C."/>
        </authorList>
    </citation>
    <scope>NUCLEOTIDE SEQUENCE</scope>
    <source>
        <strain evidence="2">DP1</strain>
    </source>
</reference>
<proteinExistence type="predicted"/>
<keyword evidence="3" id="KW-1185">Reference proteome</keyword>
<evidence type="ECO:0000313" key="2">
    <source>
        <dbReference type="EMBL" id="CAI2384403.1"/>
    </source>
</evidence>
<dbReference type="EMBL" id="CAMPGE010026730">
    <property type="protein sequence ID" value="CAI2384403.1"/>
    <property type="molecule type" value="Genomic_DNA"/>
</dbReference>
<comment type="caution">
    <text evidence="2">The sequence shown here is derived from an EMBL/GenBank/DDBJ whole genome shotgun (WGS) entry which is preliminary data.</text>
</comment>
<gene>
    <name evidence="2" type="ORF">ECRASSUSDP1_LOCUS25928</name>
</gene>
<accession>A0AAD1Y2W6</accession>
<organism evidence="2 3">
    <name type="scientific">Euplotes crassus</name>
    <dbReference type="NCBI Taxonomy" id="5936"/>
    <lineage>
        <taxon>Eukaryota</taxon>
        <taxon>Sar</taxon>
        <taxon>Alveolata</taxon>
        <taxon>Ciliophora</taxon>
        <taxon>Intramacronucleata</taxon>
        <taxon>Spirotrichea</taxon>
        <taxon>Hypotrichia</taxon>
        <taxon>Euplotida</taxon>
        <taxon>Euplotidae</taxon>
        <taxon>Moneuplotes</taxon>
    </lineage>
</organism>
<protein>
    <submittedName>
        <fullName evidence="2">Uncharacterized protein</fullName>
    </submittedName>
</protein>
<keyword evidence="1" id="KW-0732">Signal</keyword>
<dbReference type="AlphaFoldDB" id="A0AAD1Y2W6"/>
<evidence type="ECO:0000256" key="1">
    <source>
        <dbReference type="SAM" id="SignalP"/>
    </source>
</evidence>
<feature type="signal peptide" evidence="1">
    <location>
        <begin position="1"/>
        <end position="19"/>
    </location>
</feature>
<feature type="chain" id="PRO_5042225601" evidence="1">
    <location>
        <begin position="20"/>
        <end position="94"/>
    </location>
</feature>
<sequence length="94" mass="10598">MNKLITIAFVLILIAGVYTREAPVRKLTKGDSIEPIDFHSPFSYSSCKGAILDLLNQFVLMYGDFYATEGLNTEFFRPFQVITVKFSAFAKACF</sequence>
<dbReference type="Proteomes" id="UP001295684">
    <property type="component" value="Unassembled WGS sequence"/>
</dbReference>